<name>A0A0A9GEF5_ARUDO</name>
<protein>
    <submittedName>
        <fullName evidence="2">Uncharacterized protein</fullName>
    </submittedName>
</protein>
<reference evidence="2" key="1">
    <citation type="submission" date="2014-09" db="EMBL/GenBank/DDBJ databases">
        <authorList>
            <person name="Magalhaes I.L.F."/>
            <person name="Oliveira U."/>
            <person name="Santos F.R."/>
            <person name="Vidigal T.H.D.A."/>
            <person name="Brescovit A.D."/>
            <person name="Santos A.J."/>
        </authorList>
    </citation>
    <scope>NUCLEOTIDE SEQUENCE</scope>
    <source>
        <tissue evidence="2">Shoot tissue taken approximately 20 cm above the soil surface</tissue>
    </source>
</reference>
<reference evidence="2" key="2">
    <citation type="journal article" date="2015" name="Data Brief">
        <title>Shoot transcriptome of the giant reed, Arundo donax.</title>
        <authorList>
            <person name="Barrero R.A."/>
            <person name="Guerrero F.D."/>
            <person name="Moolhuijzen P."/>
            <person name="Goolsby J.A."/>
            <person name="Tidwell J."/>
            <person name="Bellgard S.E."/>
            <person name="Bellgard M.I."/>
        </authorList>
    </citation>
    <scope>NUCLEOTIDE SEQUENCE</scope>
    <source>
        <tissue evidence="2">Shoot tissue taken approximately 20 cm above the soil surface</tissue>
    </source>
</reference>
<feature type="region of interest" description="Disordered" evidence="1">
    <location>
        <begin position="22"/>
        <end position="41"/>
    </location>
</feature>
<dbReference type="EMBL" id="GBRH01176072">
    <property type="protein sequence ID" value="JAE21824.1"/>
    <property type="molecule type" value="Transcribed_RNA"/>
</dbReference>
<dbReference type="AlphaFoldDB" id="A0A0A9GEF5"/>
<organism evidence="2">
    <name type="scientific">Arundo donax</name>
    <name type="common">Giant reed</name>
    <name type="synonym">Donax arundinaceus</name>
    <dbReference type="NCBI Taxonomy" id="35708"/>
    <lineage>
        <taxon>Eukaryota</taxon>
        <taxon>Viridiplantae</taxon>
        <taxon>Streptophyta</taxon>
        <taxon>Embryophyta</taxon>
        <taxon>Tracheophyta</taxon>
        <taxon>Spermatophyta</taxon>
        <taxon>Magnoliopsida</taxon>
        <taxon>Liliopsida</taxon>
        <taxon>Poales</taxon>
        <taxon>Poaceae</taxon>
        <taxon>PACMAD clade</taxon>
        <taxon>Arundinoideae</taxon>
        <taxon>Arundineae</taxon>
        <taxon>Arundo</taxon>
    </lineage>
</organism>
<sequence length="72" mass="8679">MSRRASIFRPWCFHRQSASVKIRGHHQNPSQGRLPPMGLTPKARYWTPPAAIHRRRWMRCETTPLWLREVWC</sequence>
<accession>A0A0A9GEF5</accession>
<evidence type="ECO:0000313" key="2">
    <source>
        <dbReference type="EMBL" id="JAE21824.1"/>
    </source>
</evidence>
<proteinExistence type="predicted"/>
<evidence type="ECO:0000256" key="1">
    <source>
        <dbReference type="SAM" id="MobiDB-lite"/>
    </source>
</evidence>